<feature type="transmembrane region" description="Helical" evidence="1">
    <location>
        <begin position="37"/>
        <end position="58"/>
    </location>
</feature>
<feature type="transmembrane region" description="Helical" evidence="1">
    <location>
        <begin position="12"/>
        <end position="31"/>
    </location>
</feature>
<evidence type="ECO:0000256" key="1">
    <source>
        <dbReference type="SAM" id="Phobius"/>
    </source>
</evidence>
<reference evidence="2" key="1">
    <citation type="submission" date="2018-01" db="EMBL/GenBank/DDBJ databases">
        <title>An insight into the sialome of Amazonian anophelines.</title>
        <authorList>
            <person name="Ribeiro J.M."/>
            <person name="Scarpassa V."/>
            <person name="Calvo E."/>
        </authorList>
    </citation>
    <scope>NUCLEOTIDE SEQUENCE</scope>
</reference>
<evidence type="ECO:0000313" key="2">
    <source>
        <dbReference type="EMBL" id="MBW73473.1"/>
    </source>
</evidence>
<name>A0A2M4D7D3_ANODA</name>
<keyword evidence="1" id="KW-1133">Transmembrane helix</keyword>
<accession>A0A2M4D7D3</accession>
<keyword evidence="1" id="KW-0812">Transmembrane</keyword>
<dbReference type="EMBL" id="GGFL01009295">
    <property type="protein sequence ID" value="MBW73473.1"/>
    <property type="molecule type" value="Transcribed_RNA"/>
</dbReference>
<sequence length="95" mass="11069">MIYLFIIKHSLLFISIPDFIHFFVVILFYSGGLHELFAFPFQGLLIIHYSASSLYLILISRTTLKCRETPLWSGKGRTDRMQNILYSPPRTAQML</sequence>
<protein>
    <submittedName>
        <fullName evidence="2">Uncharacterized protein</fullName>
    </submittedName>
</protein>
<organism evidence="2">
    <name type="scientific">Anopheles darlingi</name>
    <name type="common">Mosquito</name>
    <dbReference type="NCBI Taxonomy" id="43151"/>
    <lineage>
        <taxon>Eukaryota</taxon>
        <taxon>Metazoa</taxon>
        <taxon>Ecdysozoa</taxon>
        <taxon>Arthropoda</taxon>
        <taxon>Hexapoda</taxon>
        <taxon>Insecta</taxon>
        <taxon>Pterygota</taxon>
        <taxon>Neoptera</taxon>
        <taxon>Endopterygota</taxon>
        <taxon>Diptera</taxon>
        <taxon>Nematocera</taxon>
        <taxon>Culicoidea</taxon>
        <taxon>Culicidae</taxon>
        <taxon>Anophelinae</taxon>
        <taxon>Anopheles</taxon>
    </lineage>
</organism>
<dbReference type="AlphaFoldDB" id="A0A2M4D7D3"/>
<proteinExistence type="predicted"/>
<keyword evidence="1" id="KW-0472">Membrane</keyword>